<dbReference type="PANTHER" id="PTHR42781">
    <property type="entry name" value="SPERMIDINE/PUTRESCINE IMPORT ATP-BINDING PROTEIN POTA"/>
    <property type="match status" value="1"/>
</dbReference>
<dbReference type="Gene3D" id="3.40.50.300">
    <property type="entry name" value="P-loop containing nucleotide triphosphate hydrolases"/>
    <property type="match status" value="1"/>
</dbReference>
<dbReference type="GO" id="GO:0016887">
    <property type="term" value="F:ATP hydrolysis activity"/>
    <property type="evidence" value="ECO:0007669"/>
    <property type="project" value="InterPro"/>
</dbReference>
<dbReference type="InterPro" id="IPR017871">
    <property type="entry name" value="ABC_transporter-like_CS"/>
</dbReference>
<protein>
    <recommendedName>
        <fullName evidence="4">ABC-type quaternary amine transporter</fullName>
        <ecNumber evidence="4">7.6.2.9</ecNumber>
    </recommendedName>
</protein>
<evidence type="ECO:0000259" key="5">
    <source>
        <dbReference type="PROSITE" id="PS50893"/>
    </source>
</evidence>
<dbReference type="EC" id="7.6.2.9" evidence="4"/>
<dbReference type="GO" id="GO:0015418">
    <property type="term" value="F:ABC-type quaternary ammonium compound transporting activity"/>
    <property type="evidence" value="ECO:0007669"/>
    <property type="project" value="UniProtKB-EC"/>
</dbReference>
<dbReference type="InterPro" id="IPR050093">
    <property type="entry name" value="ABC_SmlMolc_Importer"/>
</dbReference>
<accession>A0A7G9GNI7</accession>
<evidence type="ECO:0000256" key="4">
    <source>
        <dbReference type="ARBA" id="ARBA00066388"/>
    </source>
</evidence>
<dbReference type="SMART" id="SM00382">
    <property type="entry name" value="AAA"/>
    <property type="match status" value="1"/>
</dbReference>
<feature type="domain" description="ABC transporter" evidence="5">
    <location>
        <begin position="4"/>
        <end position="237"/>
    </location>
</feature>
<gene>
    <name evidence="6" type="ORF">H9Q80_19385</name>
</gene>
<dbReference type="AlphaFoldDB" id="A0A7G9GNI7"/>
<dbReference type="InterPro" id="IPR027417">
    <property type="entry name" value="P-loop_NTPase"/>
</dbReference>
<reference evidence="6 7" key="1">
    <citation type="submission" date="2020-08" db="EMBL/GenBank/DDBJ databases">
        <authorList>
            <person name="Liu C."/>
            <person name="Sun Q."/>
        </authorList>
    </citation>
    <scope>NUCLEOTIDE SEQUENCE [LARGE SCALE GENOMIC DNA]</scope>
    <source>
        <strain evidence="6 7">NSJ-61</strain>
    </source>
</reference>
<organism evidence="6 7">
    <name type="scientific">[Eubacterium] hominis</name>
    <dbReference type="NCBI Taxonomy" id="2764325"/>
    <lineage>
        <taxon>Bacteria</taxon>
        <taxon>Bacillati</taxon>
        <taxon>Bacillota</taxon>
        <taxon>Erysipelotrichia</taxon>
        <taxon>Erysipelotrichales</taxon>
        <taxon>Erysipelotrichaceae</taxon>
        <taxon>Amedibacillus</taxon>
    </lineage>
</organism>
<evidence type="ECO:0000256" key="1">
    <source>
        <dbReference type="ARBA" id="ARBA00022448"/>
    </source>
</evidence>
<evidence type="ECO:0000313" key="6">
    <source>
        <dbReference type="EMBL" id="QNM12369.1"/>
    </source>
</evidence>
<dbReference type="FunFam" id="3.40.50.300:FF:000425">
    <property type="entry name" value="Probable ABC transporter, ATP-binding subunit"/>
    <property type="match status" value="1"/>
</dbReference>
<sequence>MSEIKVEHVEKSYGTQKVVKDVSLSIHTHERVSIIGGSGSGKTTLLKMINALILPDHGSVYIDGRNIKEMNPNILRQGIGYVIQSIALFPHMTIEENIAYVLHLKKEDHQSIQKRILELLKIVDLKEELLRRYPDELSGGQKQRVGIARALAAHPGVVLMDEAFGAVDEITRHTLQEELLKIHAREPFTLLFVTHDIKEALYLGERVIVMKDGVVEQFDTAQNIRNHPKTAFVKQLLSYM</sequence>
<dbReference type="EMBL" id="CP060636">
    <property type="protein sequence ID" value="QNM12369.1"/>
    <property type="molecule type" value="Genomic_DNA"/>
</dbReference>
<dbReference type="RefSeq" id="WP_117453037.1">
    <property type="nucleotide sequence ID" value="NZ_CP060636.1"/>
</dbReference>
<keyword evidence="1" id="KW-0813">Transport</keyword>
<evidence type="ECO:0000256" key="3">
    <source>
        <dbReference type="ARBA" id="ARBA00022840"/>
    </source>
</evidence>
<dbReference type="PROSITE" id="PS00211">
    <property type="entry name" value="ABC_TRANSPORTER_1"/>
    <property type="match status" value="1"/>
</dbReference>
<dbReference type="PROSITE" id="PS50893">
    <property type="entry name" value="ABC_TRANSPORTER_2"/>
    <property type="match status" value="1"/>
</dbReference>
<proteinExistence type="predicted"/>
<dbReference type="KEGG" id="ehn:H9Q80_19385"/>
<dbReference type="Pfam" id="PF00005">
    <property type="entry name" value="ABC_tran"/>
    <property type="match status" value="1"/>
</dbReference>
<dbReference type="PANTHER" id="PTHR42781:SF4">
    <property type="entry name" value="SPERMIDINE_PUTRESCINE IMPORT ATP-BINDING PROTEIN POTA"/>
    <property type="match status" value="1"/>
</dbReference>
<keyword evidence="3 6" id="KW-0067">ATP-binding</keyword>
<dbReference type="InterPro" id="IPR003439">
    <property type="entry name" value="ABC_transporter-like_ATP-bd"/>
</dbReference>
<evidence type="ECO:0000256" key="2">
    <source>
        <dbReference type="ARBA" id="ARBA00022741"/>
    </source>
</evidence>
<evidence type="ECO:0000313" key="7">
    <source>
        <dbReference type="Proteomes" id="UP000515856"/>
    </source>
</evidence>
<name>A0A7G9GNI7_9FIRM</name>
<dbReference type="SUPFAM" id="SSF52540">
    <property type="entry name" value="P-loop containing nucleoside triphosphate hydrolases"/>
    <property type="match status" value="1"/>
</dbReference>
<dbReference type="Proteomes" id="UP000515856">
    <property type="component" value="Chromosome"/>
</dbReference>
<dbReference type="GO" id="GO:0005524">
    <property type="term" value="F:ATP binding"/>
    <property type="evidence" value="ECO:0007669"/>
    <property type="project" value="UniProtKB-KW"/>
</dbReference>
<keyword evidence="2" id="KW-0547">Nucleotide-binding</keyword>
<dbReference type="InterPro" id="IPR003593">
    <property type="entry name" value="AAA+_ATPase"/>
</dbReference>
<keyword evidence="7" id="KW-1185">Reference proteome</keyword>